<dbReference type="InterPro" id="IPR034154">
    <property type="entry name" value="TOPRIM_DnaG/twinkle"/>
</dbReference>
<dbReference type="InterPro" id="IPR036977">
    <property type="entry name" value="DNA_primase_Znf_CHC2"/>
</dbReference>
<name>A0A4S2FP55_9BACT</name>
<evidence type="ECO:0000313" key="2">
    <source>
        <dbReference type="Proteomes" id="UP000306630"/>
    </source>
</evidence>
<evidence type="ECO:0000313" key="1">
    <source>
        <dbReference type="EMBL" id="TGY70853.1"/>
    </source>
</evidence>
<dbReference type="Pfam" id="PF13155">
    <property type="entry name" value="Toprim_2"/>
    <property type="match status" value="1"/>
</dbReference>
<sequence length="296" mass="33118">MLKEIKSIPLATFLSQLGHEPTARKGTRLWYKSPLRQEQTPSFKVDTALNCWYDFGLGRGGNIIDLATEIYRSTDLRYLMRCIADSCPVPSVQTVASSYPQRHSAPSMEERFEVVPLEHRALVAYLQERGIPAHIAKAKCKEAHYSANGKFYFAVAFENVSGGWELRNRYFKGCRGRKDISYLPWARDGPSTECAVFEGFIDYLSALTLGIISGTDAIILNSVVNVNKAVPYLKGYTSINCYLDNDTAGQTALTELIAIYGSTVIDRSALYSGFNDLNEYLTNQSFTKNTLPNENK</sequence>
<accession>A0A4S2FP55</accession>
<dbReference type="Gene3D" id="3.40.1360.10">
    <property type="match status" value="1"/>
</dbReference>
<dbReference type="GO" id="GO:0003677">
    <property type="term" value="F:DNA binding"/>
    <property type="evidence" value="ECO:0007669"/>
    <property type="project" value="InterPro"/>
</dbReference>
<dbReference type="GO" id="GO:0008270">
    <property type="term" value="F:zinc ion binding"/>
    <property type="evidence" value="ECO:0007669"/>
    <property type="project" value="InterPro"/>
</dbReference>
<dbReference type="RefSeq" id="WP_135993736.1">
    <property type="nucleotide sequence ID" value="NZ_JBCLUH010000020.1"/>
</dbReference>
<dbReference type="Proteomes" id="UP000306630">
    <property type="component" value="Unassembled WGS sequence"/>
</dbReference>
<dbReference type="GO" id="GO:0006260">
    <property type="term" value="P:DNA replication"/>
    <property type="evidence" value="ECO:0007669"/>
    <property type="project" value="InterPro"/>
</dbReference>
<protein>
    <submittedName>
        <fullName evidence="1">DNA primase</fullName>
    </submittedName>
</protein>
<dbReference type="Gene3D" id="3.90.580.10">
    <property type="entry name" value="Zinc finger, CHC2-type domain"/>
    <property type="match status" value="1"/>
</dbReference>
<comment type="caution">
    <text evidence="1">The sequence shown here is derived from an EMBL/GenBank/DDBJ whole genome shotgun (WGS) entry which is preliminary data.</text>
</comment>
<dbReference type="EMBL" id="SRYD01000055">
    <property type="protein sequence ID" value="TGY70853.1"/>
    <property type="molecule type" value="Genomic_DNA"/>
</dbReference>
<proteinExistence type="predicted"/>
<dbReference type="AlphaFoldDB" id="A0A4S2FP55"/>
<dbReference type="SUPFAM" id="SSF56731">
    <property type="entry name" value="DNA primase core"/>
    <property type="match status" value="1"/>
</dbReference>
<gene>
    <name evidence="1" type="ORF">E5333_12165</name>
</gene>
<reference evidence="1 2" key="1">
    <citation type="submission" date="2019-04" db="EMBL/GenBank/DDBJ databases">
        <title>Microbes associate with the intestines of laboratory mice.</title>
        <authorList>
            <person name="Navarre W."/>
            <person name="Wong E."/>
            <person name="Huang K."/>
            <person name="Tropini C."/>
            <person name="Ng K."/>
            <person name="Yu B."/>
        </authorList>
    </citation>
    <scope>NUCLEOTIDE SEQUENCE [LARGE SCALE GENOMIC DNA]</scope>
    <source>
        <strain evidence="1 2">NM06_A21</strain>
    </source>
</reference>
<organism evidence="1 2">
    <name type="scientific">Muribaculum intestinale</name>
    <dbReference type="NCBI Taxonomy" id="1796646"/>
    <lineage>
        <taxon>Bacteria</taxon>
        <taxon>Pseudomonadati</taxon>
        <taxon>Bacteroidota</taxon>
        <taxon>Bacteroidia</taxon>
        <taxon>Bacteroidales</taxon>
        <taxon>Muribaculaceae</taxon>
        <taxon>Muribaculum</taxon>
    </lineage>
</organism>
<dbReference type="SUPFAM" id="SSF57783">
    <property type="entry name" value="Zinc beta-ribbon"/>
    <property type="match status" value="1"/>
</dbReference>
<dbReference type="CDD" id="cd01029">
    <property type="entry name" value="TOPRIM_primases"/>
    <property type="match status" value="1"/>
</dbReference>